<evidence type="ECO:0000313" key="2">
    <source>
        <dbReference type="EMBL" id="QDU36666.1"/>
    </source>
</evidence>
<evidence type="ECO:0000313" key="3">
    <source>
        <dbReference type="Proteomes" id="UP000320496"/>
    </source>
</evidence>
<feature type="domain" description="FHA" evidence="1">
    <location>
        <begin position="21"/>
        <end position="78"/>
    </location>
</feature>
<evidence type="ECO:0000259" key="1">
    <source>
        <dbReference type="PROSITE" id="PS50006"/>
    </source>
</evidence>
<organism evidence="2 3">
    <name type="scientific">Maioricimonas rarisocia</name>
    <dbReference type="NCBI Taxonomy" id="2528026"/>
    <lineage>
        <taxon>Bacteria</taxon>
        <taxon>Pseudomonadati</taxon>
        <taxon>Planctomycetota</taxon>
        <taxon>Planctomycetia</taxon>
        <taxon>Planctomycetales</taxon>
        <taxon>Planctomycetaceae</taxon>
        <taxon>Maioricimonas</taxon>
    </lineage>
</organism>
<dbReference type="OrthoDB" id="9816434at2"/>
<dbReference type="Gene3D" id="2.60.200.20">
    <property type="match status" value="2"/>
</dbReference>
<protein>
    <submittedName>
        <fullName evidence="2">FHA domain protein</fullName>
    </submittedName>
</protein>
<dbReference type="Pfam" id="PF16697">
    <property type="entry name" value="Yop-YscD_cpl"/>
    <property type="match status" value="1"/>
</dbReference>
<dbReference type="RefSeq" id="WP_145367303.1">
    <property type="nucleotide sequence ID" value="NZ_CP036275.1"/>
</dbReference>
<dbReference type="AlphaFoldDB" id="A0A517Z2H1"/>
<dbReference type="Proteomes" id="UP000320496">
    <property type="component" value="Chromosome"/>
</dbReference>
<dbReference type="InterPro" id="IPR000253">
    <property type="entry name" value="FHA_dom"/>
</dbReference>
<dbReference type="CDD" id="cd00060">
    <property type="entry name" value="FHA"/>
    <property type="match status" value="2"/>
</dbReference>
<reference evidence="2 3" key="1">
    <citation type="submission" date="2019-02" db="EMBL/GenBank/DDBJ databases">
        <title>Deep-cultivation of Planctomycetes and their phenomic and genomic characterization uncovers novel biology.</title>
        <authorList>
            <person name="Wiegand S."/>
            <person name="Jogler M."/>
            <person name="Boedeker C."/>
            <person name="Pinto D."/>
            <person name="Vollmers J."/>
            <person name="Rivas-Marin E."/>
            <person name="Kohn T."/>
            <person name="Peeters S.H."/>
            <person name="Heuer A."/>
            <person name="Rast P."/>
            <person name="Oberbeckmann S."/>
            <person name="Bunk B."/>
            <person name="Jeske O."/>
            <person name="Meyerdierks A."/>
            <person name="Storesund J.E."/>
            <person name="Kallscheuer N."/>
            <person name="Luecker S."/>
            <person name="Lage O.M."/>
            <person name="Pohl T."/>
            <person name="Merkel B.J."/>
            <person name="Hornburger P."/>
            <person name="Mueller R.-W."/>
            <person name="Bruemmer F."/>
            <person name="Labrenz M."/>
            <person name="Spormann A.M."/>
            <person name="Op den Camp H."/>
            <person name="Overmann J."/>
            <person name="Amann R."/>
            <person name="Jetten M.S.M."/>
            <person name="Mascher T."/>
            <person name="Medema M.H."/>
            <person name="Devos D.P."/>
            <person name="Kaster A.-K."/>
            <person name="Ovreas L."/>
            <person name="Rohde M."/>
            <person name="Galperin M.Y."/>
            <person name="Jogler C."/>
        </authorList>
    </citation>
    <scope>NUCLEOTIDE SEQUENCE [LARGE SCALE GENOMIC DNA]</scope>
    <source>
        <strain evidence="2 3">Mal4</strain>
    </source>
</reference>
<dbReference type="PROSITE" id="PS50006">
    <property type="entry name" value="FHA_DOMAIN"/>
    <property type="match status" value="1"/>
</dbReference>
<gene>
    <name evidence="2" type="ORF">Mal4_09540</name>
</gene>
<sequence length="227" mass="25247">MFGLLIPCGGGKPIVLRRGHILVGRRLEYAPEDGNLPAASGLHCELVYDEQGWTVRTFHGPRGIRVRVNGARVETRRLESGDILFLAGRRYRIEFSRVDQFLPDSDLSLPEARGDADPAAFDVPRGLLIPQGEGRRFPLVKPTIVVGSARDSDLVLPGLTVAPHHCRLDFEDGWWRVTDTSRGLGMRVDHIPVQEHWLYPGDVLTIAMFRYELHYPVGASLTAGVAH</sequence>
<dbReference type="InterPro" id="IPR008984">
    <property type="entry name" value="SMAD_FHA_dom_sf"/>
</dbReference>
<dbReference type="InterPro" id="IPR032030">
    <property type="entry name" value="YscD_cytoplasmic_dom"/>
</dbReference>
<accession>A0A517Z2H1</accession>
<keyword evidence="3" id="KW-1185">Reference proteome</keyword>
<dbReference type="SUPFAM" id="SSF49879">
    <property type="entry name" value="SMAD/FHA domain"/>
    <property type="match status" value="2"/>
</dbReference>
<dbReference type="KEGG" id="mri:Mal4_09540"/>
<dbReference type="EMBL" id="CP036275">
    <property type="protein sequence ID" value="QDU36666.1"/>
    <property type="molecule type" value="Genomic_DNA"/>
</dbReference>
<proteinExistence type="predicted"/>
<name>A0A517Z2H1_9PLAN</name>